<feature type="binding site" evidence="12">
    <location>
        <position position="282"/>
    </location>
    <ligand>
        <name>substrate</name>
    </ligand>
</feature>
<comment type="similarity">
    <text evidence="2 10">Belongs to the enolase family.</text>
</comment>
<evidence type="ECO:0000256" key="2">
    <source>
        <dbReference type="ARBA" id="ARBA00009604"/>
    </source>
</evidence>
<dbReference type="RefSeq" id="WP_091075281.1">
    <property type="nucleotide sequence ID" value="NZ_LT629799.1"/>
</dbReference>
<dbReference type="Gene3D" id="3.30.390.10">
    <property type="entry name" value="Enolase-like, N-terminal domain"/>
    <property type="match status" value="1"/>
</dbReference>
<comment type="cofactor">
    <cofactor evidence="13">
        <name>Mg(2+)</name>
        <dbReference type="ChEBI" id="CHEBI:18420"/>
    </cofactor>
    <text evidence="13">Mg(2+) is required for catalysis and for stabilizing the dimer.</text>
</comment>
<dbReference type="GO" id="GO:0000287">
    <property type="term" value="F:magnesium ion binding"/>
    <property type="evidence" value="ECO:0007669"/>
    <property type="project" value="UniProtKB-UniRule"/>
</dbReference>
<dbReference type="CDD" id="cd03313">
    <property type="entry name" value="enolase"/>
    <property type="match status" value="1"/>
</dbReference>
<name>A0A1H2MUX3_9ACTN</name>
<dbReference type="InterPro" id="IPR000941">
    <property type="entry name" value="Enolase"/>
</dbReference>
<feature type="binding site" evidence="12">
    <location>
        <position position="309"/>
    </location>
    <ligand>
        <name>substrate</name>
    </ligand>
</feature>
<dbReference type="InterPro" id="IPR020810">
    <property type="entry name" value="Enolase_C"/>
</dbReference>
<feature type="binding site" evidence="12">
    <location>
        <position position="163"/>
    </location>
    <ligand>
        <name>substrate</name>
    </ligand>
</feature>
<comment type="catalytic activity">
    <reaction evidence="10">
        <text>(2R)-2-phosphoglycerate = phosphoenolpyruvate + H2O</text>
        <dbReference type="Rhea" id="RHEA:10164"/>
        <dbReference type="ChEBI" id="CHEBI:15377"/>
        <dbReference type="ChEBI" id="CHEBI:58289"/>
        <dbReference type="ChEBI" id="CHEBI:58702"/>
        <dbReference type="EC" id="4.2.1.11"/>
    </reaction>
</comment>
<evidence type="ECO:0000256" key="6">
    <source>
        <dbReference type="ARBA" id="ARBA00022723"/>
    </source>
</evidence>
<dbReference type="HAMAP" id="MF_00318">
    <property type="entry name" value="Enolase"/>
    <property type="match status" value="1"/>
</dbReference>
<dbReference type="PROSITE" id="PS00164">
    <property type="entry name" value="ENOLASE"/>
    <property type="match status" value="1"/>
</dbReference>
<feature type="domain" description="Enolase C-terminal TIM barrel" evidence="14">
    <location>
        <begin position="138"/>
        <end position="422"/>
    </location>
</feature>
<dbReference type="Proteomes" id="UP000198825">
    <property type="component" value="Chromosome I"/>
</dbReference>
<evidence type="ECO:0000256" key="1">
    <source>
        <dbReference type="ARBA" id="ARBA00005031"/>
    </source>
</evidence>
<accession>A0A1H2MUX3</accession>
<dbReference type="SFLD" id="SFLDG00178">
    <property type="entry name" value="enolase"/>
    <property type="match status" value="1"/>
</dbReference>
<feature type="binding site" evidence="10 13">
    <location>
        <position position="309"/>
    </location>
    <ligand>
        <name>Mg(2+)</name>
        <dbReference type="ChEBI" id="CHEBI:18420"/>
    </ligand>
</feature>
<gene>
    <name evidence="10" type="primary">eno</name>
    <name evidence="16" type="ORF">SAMN04488544_2777</name>
</gene>
<dbReference type="UniPathway" id="UPA00109">
    <property type="reaction ID" value="UER00187"/>
</dbReference>
<protein>
    <recommendedName>
        <fullName evidence="4 10">Enolase</fullName>
        <ecNumber evidence="3 10">4.2.1.11</ecNumber>
    </recommendedName>
    <alternativeName>
        <fullName evidence="10">2-phospho-D-glycerate hydro-lyase</fullName>
    </alternativeName>
    <alternativeName>
        <fullName evidence="10">2-phosphoglycerate dehydratase</fullName>
    </alternativeName>
</protein>
<reference evidence="17" key="1">
    <citation type="submission" date="2016-10" db="EMBL/GenBank/DDBJ databases">
        <authorList>
            <person name="Varghese N."/>
            <person name="Submissions S."/>
        </authorList>
    </citation>
    <scope>NUCLEOTIDE SEQUENCE [LARGE SCALE GENOMIC DNA]</scope>
    <source>
        <strain evidence="17">DSM 21743</strain>
    </source>
</reference>
<evidence type="ECO:0000256" key="7">
    <source>
        <dbReference type="ARBA" id="ARBA00022842"/>
    </source>
</evidence>
<evidence type="ECO:0000256" key="4">
    <source>
        <dbReference type="ARBA" id="ARBA00017068"/>
    </source>
</evidence>
<evidence type="ECO:0000259" key="14">
    <source>
        <dbReference type="SMART" id="SM01192"/>
    </source>
</evidence>
<evidence type="ECO:0000256" key="12">
    <source>
        <dbReference type="PIRSR" id="PIRSR001400-2"/>
    </source>
</evidence>
<evidence type="ECO:0000256" key="5">
    <source>
        <dbReference type="ARBA" id="ARBA00022525"/>
    </source>
</evidence>
<dbReference type="NCBIfam" id="TIGR01060">
    <property type="entry name" value="eno"/>
    <property type="match status" value="1"/>
</dbReference>
<dbReference type="InterPro" id="IPR029017">
    <property type="entry name" value="Enolase-like_N"/>
</dbReference>
<dbReference type="GO" id="GO:0005576">
    <property type="term" value="C:extracellular region"/>
    <property type="evidence" value="ECO:0007669"/>
    <property type="project" value="UniProtKB-SubCell"/>
</dbReference>
<evidence type="ECO:0000256" key="10">
    <source>
        <dbReference type="HAMAP-Rule" id="MF_00318"/>
    </source>
</evidence>
<evidence type="ECO:0000256" key="13">
    <source>
        <dbReference type="PIRSR" id="PIRSR001400-3"/>
    </source>
</evidence>
<dbReference type="STRING" id="546874.SAMN04488544_2777"/>
<comment type="pathway">
    <text evidence="1 10">Carbohydrate degradation; glycolysis; pyruvate from D-glyceraldehyde 3-phosphate: step 4/5.</text>
</comment>
<keyword evidence="17" id="KW-1185">Reference proteome</keyword>
<dbReference type="InterPro" id="IPR036849">
    <property type="entry name" value="Enolase-like_C_sf"/>
</dbReference>
<proteinExistence type="inferred from homology"/>
<dbReference type="EC" id="4.2.1.11" evidence="3 10"/>
<dbReference type="SUPFAM" id="SSF51604">
    <property type="entry name" value="Enolase C-terminal domain-like"/>
    <property type="match status" value="1"/>
</dbReference>
<feature type="active site" description="Proton acceptor" evidence="10 11">
    <location>
        <position position="334"/>
    </location>
</feature>
<dbReference type="SMART" id="SM01193">
    <property type="entry name" value="Enolase_N"/>
    <property type="match status" value="1"/>
</dbReference>
<feature type="domain" description="Enolase N-terminal" evidence="15">
    <location>
        <begin position="4"/>
        <end position="133"/>
    </location>
</feature>
<feature type="binding site" evidence="10">
    <location>
        <position position="363"/>
    </location>
    <ligand>
        <name>(2R)-2-phosphoglycerate</name>
        <dbReference type="ChEBI" id="CHEBI:58289"/>
    </ligand>
</feature>
<evidence type="ECO:0000256" key="8">
    <source>
        <dbReference type="ARBA" id="ARBA00023152"/>
    </source>
</evidence>
<dbReference type="GO" id="GO:0006096">
    <property type="term" value="P:glycolytic process"/>
    <property type="evidence" value="ECO:0007669"/>
    <property type="project" value="UniProtKB-UniRule"/>
</dbReference>
<dbReference type="PIRSF" id="PIRSF001400">
    <property type="entry name" value="Enolase"/>
    <property type="match status" value="1"/>
</dbReference>
<dbReference type="PANTHER" id="PTHR11902:SF1">
    <property type="entry name" value="ENOLASE"/>
    <property type="match status" value="1"/>
</dbReference>
<feature type="binding site" evidence="10">
    <location>
        <position position="334"/>
    </location>
    <ligand>
        <name>(2R)-2-phosphoglycerate</name>
        <dbReference type="ChEBI" id="CHEBI:58289"/>
    </ligand>
</feature>
<comment type="cofactor">
    <cofactor evidence="10">
        <name>Mg(2+)</name>
        <dbReference type="ChEBI" id="CHEBI:18420"/>
    </cofactor>
    <text evidence="10">Binds a second Mg(2+) ion via substrate during catalysis.</text>
</comment>
<dbReference type="Gene3D" id="3.20.20.120">
    <property type="entry name" value="Enolase-like C-terminal domain"/>
    <property type="match status" value="1"/>
</dbReference>
<dbReference type="SFLD" id="SFLDF00002">
    <property type="entry name" value="enolase"/>
    <property type="match status" value="1"/>
</dbReference>
<feature type="binding site" evidence="12">
    <location>
        <position position="385"/>
    </location>
    <ligand>
        <name>substrate</name>
    </ligand>
</feature>
<dbReference type="Pfam" id="PF03952">
    <property type="entry name" value="Enolase_N"/>
    <property type="match status" value="1"/>
</dbReference>
<feature type="binding site" evidence="10">
    <location>
        <position position="385"/>
    </location>
    <ligand>
        <name>(2R)-2-phosphoglycerate</name>
        <dbReference type="ChEBI" id="CHEBI:58289"/>
    </ligand>
</feature>
<keyword evidence="8 10" id="KW-0324">Glycolysis</keyword>
<comment type="subcellular location">
    <subcellularLocation>
        <location evidence="10">Cytoplasm</location>
    </subcellularLocation>
    <subcellularLocation>
        <location evidence="10">Secreted</location>
    </subcellularLocation>
    <subcellularLocation>
        <location evidence="10">Cell surface</location>
    </subcellularLocation>
    <text evidence="10">Fractions of enolase are present in both the cytoplasm and on the cell surface.</text>
</comment>
<comment type="function">
    <text evidence="10">Catalyzes the reversible conversion of 2-phosphoglycerate (2-PG) into phosphoenolpyruvate (PEP). It is essential for the degradation of carbohydrates via glycolysis.</text>
</comment>
<dbReference type="GO" id="GO:0004634">
    <property type="term" value="F:phosphopyruvate hydratase activity"/>
    <property type="evidence" value="ECO:0007669"/>
    <property type="project" value="UniProtKB-UniRule"/>
</dbReference>
<dbReference type="EMBL" id="LT629799">
    <property type="protein sequence ID" value="SDU97083.1"/>
    <property type="molecule type" value="Genomic_DNA"/>
</dbReference>
<keyword evidence="9 10" id="KW-0456">Lyase</keyword>
<dbReference type="FunFam" id="3.30.390.10:FF:000001">
    <property type="entry name" value="Enolase"/>
    <property type="match status" value="1"/>
</dbReference>
<evidence type="ECO:0000313" key="16">
    <source>
        <dbReference type="EMBL" id="SDU97083.1"/>
    </source>
</evidence>
<dbReference type="OrthoDB" id="9804716at2"/>
<dbReference type="GO" id="GO:0000015">
    <property type="term" value="C:phosphopyruvate hydratase complex"/>
    <property type="evidence" value="ECO:0007669"/>
    <property type="project" value="InterPro"/>
</dbReference>
<dbReference type="InterPro" id="IPR020811">
    <property type="entry name" value="Enolase_N"/>
</dbReference>
<feature type="binding site" evidence="10">
    <location>
        <position position="162"/>
    </location>
    <ligand>
        <name>(2R)-2-phosphoglycerate</name>
        <dbReference type="ChEBI" id="CHEBI:58289"/>
    </ligand>
</feature>
<dbReference type="SUPFAM" id="SSF54826">
    <property type="entry name" value="Enolase N-terminal domain-like"/>
    <property type="match status" value="1"/>
</dbReference>
<feature type="binding site" evidence="10 13">
    <location>
        <position position="241"/>
    </location>
    <ligand>
        <name>Mg(2+)</name>
        <dbReference type="ChEBI" id="CHEBI:18420"/>
    </ligand>
</feature>
<evidence type="ECO:0000256" key="3">
    <source>
        <dbReference type="ARBA" id="ARBA00012058"/>
    </source>
</evidence>
<feature type="binding site" evidence="10">
    <location>
        <position position="364"/>
    </location>
    <ligand>
        <name>(2R)-2-phosphoglycerate</name>
        <dbReference type="ChEBI" id="CHEBI:58289"/>
    </ligand>
</feature>
<feature type="binding site" evidence="10 13">
    <location>
        <position position="282"/>
    </location>
    <ligand>
        <name>Mg(2+)</name>
        <dbReference type="ChEBI" id="CHEBI:18420"/>
    </ligand>
</feature>
<dbReference type="Pfam" id="PF00113">
    <property type="entry name" value="Enolase_C"/>
    <property type="match status" value="1"/>
</dbReference>
<feature type="binding site" evidence="12">
    <location>
        <position position="154"/>
    </location>
    <ligand>
        <name>substrate</name>
    </ligand>
</feature>
<dbReference type="InterPro" id="IPR020809">
    <property type="entry name" value="Enolase_CS"/>
</dbReference>
<keyword evidence="10" id="KW-0963">Cytoplasm</keyword>
<evidence type="ECO:0000259" key="15">
    <source>
        <dbReference type="SMART" id="SM01193"/>
    </source>
</evidence>
<feature type="active site" description="Proton donor" evidence="10 11">
    <location>
        <position position="204"/>
    </location>
</feature>
<evidence type="ECO:0000313" key="17">
    <source>
        <dbReference type="Proteomes" id="UP000198825"/>
    </source>
</evidence>
<sequence length="426" mass="44722">MASIEFIGAREILDSRGNPTVEVEVILDDASEGRAAVPSGASTGAFEAVELRDGGSRYGGKGVTKAVLGVVDQLGPELIGFEASEQRLIDQTMLDLDGTDNKSSLGANAILGVSLAVAHAAANSADLPLYRYVGGPNAHVLPVPMMNIVNGGSHADSDVDIQEFMIAPIGAATFKEALEMGAGVYHSLKSVLKKQGLSTGLGDEGGFAPNLPANVAALELISTAVEATGLTLGSDIALALDAASSEFFADGVYRWEGGTKSADEMTEIYAQWVRDFPIVSLEDPLAEDDWSGWSSLVASIGDQVQVVGDDLFVTNVTRLQRGISEKAASALLVKVNQIGSLTETLDAVDLAHRNGFRCMMSHRSGETEDTTIADLAVATNCGQIKSGAPARTDRVAKYNQLLRIEEDLDDAARYAGASAFPRFTAK</sequence>
<dbReference type="GO" id="GO:0009986">
    <property type="term" value="C:cell surface"/>
    <property type="evidence" value="ECO:0007669"/>
    <property type="project" value="UniProtKB-SubCell"/>
</dbReference>
<evidence type="ECO:0000256" key="11">
    <source>
        <dbReference type="PIRSR" id="PIRSR001400-1"/>
    </source>
</evidence>
<evidence type="ECO:0000256" key="9">
    <source>
        <dbReference type="ARBA" id="ARBA00023239"/>
    </source>
</evidence>
<keyword evidence="7 10" id="KW-0460">Magnesium</keyword>
<dbReference type="AlphaFoldDB" id="A0A1H2MUX3"/>
<dbReference type="PANTHER" id="PTHR11902">
    <property type="entry name" value="ENOLASE"/>
    <property type="match status" value="1"/>
</dbReference>
<organism evidence="16 17">
    <name type="scientific">Microlunatus sagamiharensis</name>
    <dbReference type="NCBI Taxonomy" id="546874"/>
    <lineage>
        <taxon>Bacteria</taxon>
        <taxon>Bacillati</taxon>
        <taxon>Actinomycetota</taxon>
        <taxon>Actinomycetes</taxon>
        <taxon>Propionibacteriales</taxon>
        <taxon>Propionibacteriaceae</taxon>
        <taxon>Microlunatus</taxon>
    </lineage>
</organism>
<dbReference type="SFLD" id="SFLDS00001">
    <property type="entry name" value="Enolase"/>
    <property type="match status" value="1"/>
</dbReference>
<dbReference type="PRINTS" id="PR00148">
    <property type="entry name" value="ENOLASE"/>
</dbReference>
<dbReference type="SMART" id="SM01192">
    <property type="entry name" value="Enolase_C"/>
    <property type="match status" value="1"/>
</dbReference>
<feature type="binding site" evidence="12">
    <location>
        <begin position="361"/>
        <end position="364"/>
    </location>
    <ligand>
        <name>substrate</name>
    </ligand>
</feature>
<keyword evidence="5 10" id="KW-0964">Secreted</keyword>
<keyword evidence="6 10" id="KW-0479">Metal-binding</keyword>